<name>A0A4Y5JVU7_9CAUD</name>
<proteinExistence type="predicted"/>
<protein>
    <submittedName>
        <fullName evidence="2">Uncharacterized protein</fullName>
    </submittedName>
</protein>
<evidence type="ECO:0000256" key="1">
    <source>
        <dbReference type="SAM" id="MobiDB-lite"/>
    </source>
</evidence>
<evidence type="ECO:0000313" key="2">
    <source>
        <dbReference type="EMBL" id="QCG76152.1"/>
    </source>
</evidence>
<sequence length="128" mass="14589">MINIVMKIKEIILENKTHIELYGAANTNIDAFYNPELYTNNQKQIKRYAVLGMTGDGPTPVFKTIPKNPANKPFNNHPKNDDTQSPGFRGLQMAKERAGLPFEPYQKIDPSYKQYNDIPYGPGNIMDR</sequence>
<accession>A0A4Y5JVU7</accession>
<dbReference type="Proteomes" id="UP000316733">
    <property type="component" value="Segment"/>
</dbReference>
<dbReference type="EMBL" id="MK797984">
    <property type="protein sequence ID" value="QCG76152.1"/>
    <property type="molecule type" value="Genomic_DNA"/>
</dbReference>
<keyword evidence="3" id="KW-1185">Reference proteome</keyword>
<organism evidence="2 3">
    <name type="scientific">Pseudomonas phage vB_PaeM_PA5oct</name>
    <dbReference type="NCBI Taxonomy" id="2163605"/>
    <lineage>
        <taxon>Viruses</taxon>
        <taxon>Duplodnaviria</taxon>
        <taxon>Heunggongvirae</taxon>
        <taxon>Uroviricota</taxon>
        <taxon>Caudoviricetes</taxon>
        <taxon>Arenbergviridae</taxon>
        <taxon>Wroclawvirus</taxon>
        <taxon>Wroclawvirus PA5oct</taxon>
    </lineage>
</organism>
<reference evidence="3" key="1">
    <citation type="journal article" date="2020" name="bioRxiv">
        <title>Integrative omics analysis of Pseudomonas aeruginosa virus PA5oct highlights the molecular complexity of jumbo phages.</title>
        <authorList>
            <person name="Lood C."/>
            <person name="Danis-Wlodarczyk K."/>
            <person name="Blasdel B.G."/>
            <person name="Jang H.B."/>
            <person name="Vandenheuvel D."/>
            <person name="Briers Y."/>
            <person name="Noben J.-P."/>
            <person name="van Noort V."/>
            <person name="Drulis-Kawa Z."/>
            <person name="Lavigne R."/>
        </authorList>
    </citation>
    <scope>NUCLEOTIDE SEQUENCE [LARGE SCALE GENOMIC DNA]</scope>
</reference>
<feature type="region of interest" description="Disordered" evidence="1">
    <location>
        <begin position="66"/>
        <end position="88"/>
    </location>
</feature>
<evidence type="ECO:0000313" key="3">
    <source>
        <dbReference type="Proteomes" id="UP000316733"/>
    </source>
</evidence>
<gene>
    <name evidence="2" type="ORF">EST35_0271</name>
</gene>